<organism evidence="5">
    <name type="scientific">uncultured Rubrobacteraceae bacterium</name>
    <dbReference type="NCBI Taxonomy" id="349277"/>
    <lineage>
        <taxon>Bacteria</taxon>
        <taxon>Bacillati</taxon>
        <taxon>Actinomycetota</taxon>
        <taxon>Rubrobacteria</taxon>
        <taxon>Rubrobacterales</taxon>
        <taxon>Rubrobacteraceae</taxon>
        <taxon>environmental samples</taxon>
    </lineage>
</organism>
<evidence type="ECO:0000313" key="5">
    <source>
        <dbReference type="EMBL" id="CAA9436023.1"/>
    </source>
</evidence>
<dbReference type="AlphaFoldDB" id="A0A6J4Q7V3"/>
<protein>
    <submittedName>
        <fullName evidence="5">Sulfatase</fullName>
    </submittedName>
</protein>
<keyword evidence="2" id="KW-0378">Hydrolase</keyword>
<evidence type="ECO:0000259" key="4">
    <source>
        <dbReference type="Pfam" id="PF16347"/>
    </source>
</evidence>
<dbReference type="GO" id="GO:0004065">
    <property type="term" value="F:arylsulfatase activity"/>
    <property type="evidence" value="ECO:0007669"/>
    <property type="project" value="TreeGrafter"/>
</dbReference>
<dbReference type="InterPro" id="IPR050738">
    <property type="entry name" value="Sulfatase"/>
</dbReference>
<comment type="similarity">
    <text evidence="1">Belongs to the sulfatase family.</text>
</comment>
<dbReference type="PANTHER" id="PTHR42693">
    <property type="entry name" value="ARYLSULFATASE FAMILY MEMBER"/>
    <property type="match status" value="1"/>
</dbReference>
<feature type="non-terminal residue" evidence="5">
    <location>
        <position position="1"/>
    </location>
</feature>
<evidence type="ECO:0000256" key="2">
    <source>
        <dbReference type="ARBA" id="ARBA00022801"/>
    </source>
</evidence>
<feature type="region of interest" description="Disordered" evidence="3">
    <location>
        <begin position="178"/>
        <end position="209"/>
    </location>
</feature>
<dbReference type="Gene3D" id="3.40.720.10">
    <property type="entry name" value="Alkaline Phosphatase, subunit A"/>
    <property type="match status" value="1"/>
</dbReference>
<dbReference type="Pfam" id="PF16347">
    <property type="entry name" value="SGSH_C"/>
    <property type="match status" value="1"/>
</dbReference>
<accession>A0A6J4Q7V3</accession>
<gene>
    <name evidence="5" type="ORF">AVDCRST_MAG01-01-3263</name>
</gene>
<proteinExistence type="inferred from homology"/>
<dbReference type="EMBL" id="CADCUW010000426">
    <property type="protein sequence ID" value="CAA9436023.1"/>
    <property type="molecule type" value="Genomic_DNA"/>
</dbReference>
<evidence type="ECO:0000256" key="1">
    <source>
        <dbReference type="ARBA" id="ARBA00008779"/>
    </source>
</evidence>
<name>A0A6J4Q7V3_9ACTN</name>
<evidence type="ECO:0000256" key="3">
    <source>
        <dbReference type="SAM" id="MobiDB-lite"/>
    </source>
</evidence>
<dbReference type="PANTHER" id="PTHR42693:SF53">
    <property type="entry name" value="ENDO-4-O-SULFATASE"/>
    <property type="match status" value="1"/>
</dbReference>
<dbReference type="InterPro" id="IPR017850">
    <property type="entry name" value="Alkaline_phosphatase_core_sf"/>
</dbReference>
<feature type="domain" description="N-sulphoglucosamine sulphohydrolase C-terminal" evidence="4">
    <location>
        <begin position="6"/>
        <end position="106"/>
    </location>
</feature>
<reference evidence="5" key="1">
    <citation type="submission" date="2020-02" db="EMBL/GenBank/DDBJ databases">
        <authorList>
            <person name="Meier V. D."/>
        </authorList>
    </citation>
    <scope>NUCLEOTIDE SEQUENCE</scope>
    <source>
        <strain evidence="5">AVDCRST_MAG01</strain>
    </source>
</reference>
<dbReference type="InterPro" id="IPR032506">
    <property type="entry name" value="SGSH_C"/>
</dbReference>
<sequence>FPGAKATLHDRGLGVMLILRGPGGFTGGRAVDALVSHIDVFPTVSELIGAERPPYLQGESLLPLVNGDADEVREAIFAEKTYHVAYEPERCVRTRRHKFIRRFDDAHPTPVLANIDDGPSKDLVLSNGLANRPIPEERLFDLLYDPNEANNLANDPAYGDVLREMRGRLQAWMEETDDPLLRGPVPAPVGAEINTRDQLSPNDPPVTVT</sequence>
<dbReference type="SUPFAM" id="SSF53649">
    <property type="entry name" value="Alkaline phosphatase-like"/>
    <property type="match status" value="1"/>
</dbReference>